<evidence type="ECO:0000256" key="6">
    <source>
        <dbReference type="ARBA" id="ARBA00023004"/>
    </source>
</evidence>
<gene>
    <name evidence="10" type="primary">ORF65</name>
    <name evidence="8" type="synonym">UL40</name>
</gene>
<dbReference type="InterPro" id="IPR033909">
    <property type="entry name" value="RNR_small"/>
</dbReference>
<sequence>MADYYYHTECEDLNILRNLAIKNRWAEDEFMYTDDIKDFSRLDPEALDFYRFIFTFLSAADDKVNINLDQLKQLFPQKDVHHYYATQEDIECVHSRTYAGVQLALFNNDDDARRRYIEANVSHPTIETKFDWLNTKIMENESVPEKYLLMILVEGIFFVASFASIAYLRNHGGFNSVCRSNDLISRDEAIHTQASCCIFNNYLKDHEMPTDERIRSLFTKAVEIECDFLSEKFTQVQKLVDIKAIHSFIRFSADRLMRAIKREPIYNEPAPGPDFPLAFMYIEKNTNFFEQRSTSYCASLSNDL</sequence>
<dbReference type="EC" id="1.17.4.1" evidence="3"/>
<dbReference type="Proteomes" id="UP000208106">
    <property type="component" value="Segment"/>
</dbReference>
<evidence type="ECO:0000256" key="4">
    <source>
        <dbReference type="ARBA" id="ARBA00022723"/>
    </source>
</evidence>
<evidence type="ECO:0000313" key="13">
    <source>
        <dbReference type="Proteomes" id="UP000240599"/>
    </source>
</evidence>
<comment type="cofactor">
    <cofactor evidence="1">
        <name>Fe cation</name>
        <dbReference type="ChEBI" id="CHEBI:24875"/>
    </cofactor>
</comment>
<dbReference type="EMBL" id="KM924292">
    <property type="protein sequence ID" value="AIU39244.1"/>
    <property type="molecule type" value="Genomic_DNA"/>
</dbReference>
<dbReference type="InterPro" id="IPR009078">
    <property type="entry name" value="Ferritin-like_SF"/>
</dbReference>
<keyword evidence="7" id="KW-0472">Membrane</keyword>
<keyword evidence="12" id="KW-1185">Reference proteome</keyword>
<dbReference type="EMBL" id="KM924293">
    <property type="protein sequence ID" value="AIU39354.1"/>
    <property type="molecule type" value="Genomic_DNA"/>
</dbReference>
<dbReference type="EMBL" id="KT008627">
    <property type="protein sequence ID" value="AKV40712.1"/>
    <property type="molecule type" value="Genomic_DNA"/>
</dbReference>
<dbReference type="KEGG" id="vg:26122520"/>
<dbReference type="UniPathway" id="UPA00326"/>
<dbReference type="SUPFAM" id="SSF47240">
    <property type="entry name" value="Ferritin-like"/>
    <property type="match status" value="1"/>
</dbReference>
<reference evidence="12 13" key="1">
    <citation type="journal article" date="2015" name="J. Virol.">
        <title>The Genome of a Tortoise Herpesvirus (Testudinid Herpesvirus 3) Has a Novel Structure and Contains a Large Region That Is Not Required for Replication In Vitro or Virulence In Vivo.</title>
        <authorList>
            <person name="Gandar F."/>
            <person name="Wilkie G.S."/>
            <person name="Gatherer D."/>
            <person name="Kerr K."/>
            <person name="Marlier D."/>
            <person name="Diez M."/>
            <person name="Marschang R.E."/>
            <person name="Mast J."/>
            <person name="Dewals B.G."/>
            <person name="Davison A.J."/>
            <person name="Vanderplasschen A.F."/>
        </authorList>
    </citation>
    <scope>NUCLEOTIDE SEQUENCE [LARGE SCALE GENOMIC DNA]</scope>
    <source>
        <strain evidence="8 12">1976</strain>
        <strain evidence="9 13">4295/7R</strain>
    </source>
</reference>
<dbReference type="Proteomes" id="UP000100290">
    <property type="component" value="Segment"/>
</dbReference>
<proteinExistence type="inferred from homology"/>
<dbReference type="InterPro" id="IPR030475">
    <property type="entry name" value="RNR_small_AS"/>
</dbReference>
<dbReference type="PROSITE" id="PS00368">
    <property type="entry name" value="RIBORED_SMALL"/>
    <property type="match status" value="1"/>
</dbReference>
<keyword evidence="5 8" id="KW-0560">Oxidoreductase</keyword>
<organism evidence="10 11">
    <name type="scientific">Testudinid alphaherpesvirus 3</name>
    <dbReference type="NCBI Taxonomy" id="2560801"/>
    <lineage>
        <taxon>Viruses</taxon>
        <taxon>Duplodnaviria</taxon>
        <taxon>Heunggongvirae</taxon>
        <taxon>Peploviricota</taxon>
        <taxon>Herviviricetes</taxon>
        <taxon>Herpesvirales</taxon>
        <taxon>Orthoherpesviridae</taxon>
        <taxon>Alphaherpesvirinae</taxon>
        <taxon>Scutavirus</taxon>
        <taxon>Scutavirus testudinidalpha3</taxon>
    </lineage>
</organism>
<keyword evidence="7" id="KW-1133">Transmembrane helix</keyword>
<evidence type="ECO:0000313" key="9">
    <source>
        <dbReference type="EMBL" id="AIU39354.1"/>
    </source>
</evidence>
<dbReference type="Gene3D" id="1.10.620.20">
    <property type="entry name" value="Ribonucleotide Reductase, subunit A"/>
    <property type="match status" value="1"/>
</dbReference>
<comment type="similarity">
    <text evidence="2">Belongs to the ribonucleoside diphosphate reductase small chain family.</text>
</comment>
<dbReference type="GO" id="GO:0046872">
    <property type="term" value="F:metal ion binding"/>
    <property type="evidence" value="ECO:0007669"/>
    <property type="project" value="UniProtKB-KW"/>
</dbReference>
<dbReference type="CDD" id="cd01049">
    <property type="entry name" value="RNRR2"/>
    <property type="match status" value="1"/>
</dbReference>
<evidence type="ECO:0000313" key="11">
    <source>
        <dbReference type="Proteomes" id="UP000100290"/>
    </source>
</evidence>
<keyword evidence="7" id="KW-0812">Transmembrane</keyword>
<evidence type="ECO:0000256" key="5">
    <source>
        <dbReference type="ARBA" id="ARBA00023002"/>
    </source>
</evidence>
<dbReference type="Proteomes" id="UP000240599">
    <property type="component" value="Segment"/>
</dbReference>
<accession>A0A0K1R194</accession>
<evidence type="ECO:0000256" key="3">
    <source>
        <dbReference type="ARBA" id="ARBA00012274"/>
    </source>
</evidence>
<name>A0A0K1R194_9ALPH</name>
<dbReference type="GO" id="GO:0004748">
    <property type="term" value="F:ribonucleoside-diphosphate reductase activity, thioredoxin disulfide as acceptor"/>
    <property type="evidence" value="ECO:0007669"/>
    <property type="project" value="UniProtKB-EC"/>
</dbReference>
<evidence type="ECO:0000256" key="7">
    <source>
        <dbReference type="SAM" id="Phobius"/>
    </source>
</evidence>
<evidence type="ECO:0000256" key="2">
    <source>
        <dbReference type="ARBA" id="ARBA00009303"/>
    </source>
</evidence>
<feature type="transmembrane region" description="Helical" evidence="7">
    <location>
        <begin position="147"/>
        <end position="168"/>
    </location>
</feature>
<dbReference type="InterPro" id="IPR000358">
    <property type="entry name" value="RNR_small_fam"/>
</dbReference>
<dbReference type="Pfam" id="PF00268">
    <property type="entry name" value="Ribonuc_red_sm"/>
    <property type="match status" value="1"/>
</dbReference>
<dbReference type="PANTHER" id="PTHR23409:SF18">
    <property type="entry name" value="RIBONUCLEOSIDE-DIPHOSPHATE REDUCTASE SUBUNIT M2"/>
    <property type="match status" value="1"/>
</dbReference>
<dbReference type="GO" id="GO:0009263">
    <property type="term" value="P:deoxyribonucleotide biosynthetic process"/>
    <property type="evidence" value="ECO:0007669"/>
    <property type="project" value="InterPro"/>
</dbReference>
<dbReference type="InterPro" id="IPR012348">
    <property type="entry name" value="RNR-like"/>
</dbReference>
<reference evidence="10 11" key="2">
    <citation type="journal article" date="2015" name="PLoS ONE">
        <title>A Genomic Approach to Unravel Host-Pathogen Interaction in Chelonians: The Example of Testudinid Herpesvirus 3.</title>
        <authorList>
            <person name="Origgi F.C."/>
            <person name="Tecilla M."/>
            <person name="Pilo P."/>
            <person name="Aloisio F."/>
            <person name="Otten P."/>
            <person name="Aguilar-Bultet L."/>
            <person name="Sattler U."/>
            <person name="Roccabianca P."/>
            <person name="Romero C.H."/>
            <person name="Bloom D.C."/>
            <person name="Jacobson E.R."/>
        </authorList>
    </citation>
    <scope>NUCLEOTIDE SEQUENCE [LARGE SCALE GENOMIC DNA]</scope>
    <source>
        <strain evidence="10">US1976/98</strain>
    </source>
</reference>
<dbReference type="PANTHER" id="PTHR23409">
    <property type="entry name" value="RIBONUCLEOSIDE-DIPHOSPHATE REDUCTASE SMALL CHAIN"/>
    <property type="match status" value="1"/>
</dbReference>
<protein>
    <recommendedName>
        <fullName evidence="3">ribonucleoside-diphosphate reductase</fullName>
        <ecNumber evidence="3">1.17.4.1</ecNumber>
    </recommendedName>
</protein>
<keyword evidence="4" id="KW-0479">Metal-binding</keyword>
<evidence type="ECO:0000256" key="1">
    <source>
        <dbReference type="ARBA" id="ARBA00001962"/>
    </source>
</evidence>
<evidence type="ECO:0000313" key="8">
    <source>
        <dbReference type="EMBL" id="AIU39244.1"/>
    </source>
</evidence>
<evidence type="ECO:0000313" key="10">
    <source>
        <dbReference type="EMBL" id="AKV40712.1"/>
    </source>
</evidence>
<keyword evidence="6" id="KW-0408">Iron</keyword>
<evidence type="ECO:0000313" key="12">
    <source>
        <dbReference type="Proteomes" id="UP000208106"/>
    </source>
</evidence>